<organism evidence="2 3">
    <name type="scientific">Erwinia phage AH04</name>
    <dbReference type="NCBI Taxonomy" id="2869569"/>
    <lineage>
        <taxon>Viruses</taxon>
        <taxon>Duplodnaviria</taxon>
        <taxon>Heunggongvirae</taxon>
        <taxon>Uroviricota</taxon>
        <taxon>Caudoviricetes</taxon>
        <taxon>Chimalliviridae</taxon>
        <taxon>Meadowvirus</taxon>
        <taxon>Meadowvirus AH04</taxon>
    </lineage>
</organism>
<keyword evidence="3" id="KW-1185">Reference proteome</keyword>
<protein>
    <submittedName>
        <fullName evidence="2">Uncharacterized protein</fullName>
    </submittedName>
</protein>
<evidence type="ECO:0000256" key="1">
    <source>
        <dbReference type="SAM" id="Phobius"/>
    </source>
</evidence>
<keyword evidence="1" id="KW-0812">Transmembrane</keyword>
<dbReference type="Proteomes" id="UP000827517">
    <property type="component" value="Segment"/>
</dbReference>
<keyword evidence="1" id="KW-1133">Transmembrane helix</keyword>
<reference evidence="2" key="1">
    <citation type="submission" date="2021-07" db="EMBL/GenBank/DDBJ databases">
        <authorList>
            <person name="Roth S.J."/>
            <person name="Krukonis G.P."/>
            <person name="Delesalle V.A."/>
        </authorList>
    </citation>
    <scope>NUCLEOTIDE SEQUENCE</scope>
</reference>
<dbReference type="RefSeq" id="YP_010667822.1">
    <property type="nucleotide sequence ID" value="NC_070952.1"/>
</dbReference>
<keyword evidence="1" id="KW-0472">Membrane</keyword>
<gene>
    <name evidence="2" type="primary">68</name>
    <name evidence="2" type="ORF">AH04_68</name>
</gene>
<dbReference type="GeneID" id="77943956"/>
<dbReference type="KEGG" id="vg:77943956"/>
<feature type="transmembrane region" description="Helical" evidence="1">
    <location>
        <begin position="12"/>
        <end position="33"/>
    </location>
</feature>
<accession>A0AAE7X1P3</accession>
<name>A0AAE7X1P3_9CAUD</name>
<proteinExistence type="predicted"/>
<dbReference type="EMBL" id="MZ501267">
    <property type="protein sequence ID" value="QZA70551.1"/>
    <property type="molecule type" value="Genomic_DNA"/>
</dbReference>
<sequence length="54" mass="5626">MFDFFSSTTPDGVALVGSFIGGIGAMVFGYAGIRGIVSAVKVLLTPTQQMAKRN</sequence>
<evidence type="ECO:0000313" key="3">
    <source>
        <dbReference type="Proteomes" id="UP000827517"/>
    </source>
</evidence>
<evidence type="ECO:0000313" key="2">
    <source>
        <dbReference type="EMBL" id="QZA70551.1"/>
    </source>
</evidence>